<evidence type="ECO:0000313" key="3">
    <source>
        <dbReference type="EMBL" id="VFJ48860.1"/>
    </source>
</evidence>
<organism evidence="2">
    <name type="scientific">Candidatus Kentrum sp. FM</name>
    <dbReference type="NCBI Taxonomy" id="2126340"/>
    <lineage>
        <taxon>Bacteria</taxon>
        <taxon>Pseudomonadati</taxon>
        <taxon>Pseudomonadota</taxon>
        <taxon>Gammaproteobacteria</taxon>
        <taxon>Candidatus Kentrum</taxon>
    </lineage>
</organism>
<dbReference type="EMBL" id="CAADFL010000174">
    <property type="protein sequence ID" value="VFK11284.1"/>
    <property type="molecule type" value="Genomic_DNA"/>
</dbReference>
<evidence type="ECO:0000313" key="2">
    <source>
        <dbReference type="EMBL" id="VFJ47779.1"/>
    </source>
</evidence>
<dbReference type="EMBL" id="CAADFA010000064">
    <property type="protein sequence ID" value="VFJ48860.1"/>
    <property type="molecule type" value="Genomic_DNA"/>
</dbReference>
<protein>
    <recommendedName>
        <fullName evidence="5">PD-(D/E)XK nuclease family transposase</fullName>
    </recommendedName>
</protein>
<keyword evidence="1" id="KW-0175">Coiled coil</keyword>
<accession>A0A450S7C5</accession>
<name>A0A450S7C5_9GAMM</name>
<gene>
    <name evidence="2" type="ORF">BECKFM1743A_GA0114220_100519</name>
    <name evidence="4" type="ORF">BECKFM1743B_GA0114221_101748</name>
    <name evidence="3" type="ORF">BECKFM1743C_GA0114222_100647</name>
</gene>
<proteinExistence type="predicted"/>
<sequence length="305" mass="35867">MQIANPIYDVVFKHLMEDNDIAKLLISTILGREVTALSPLPQERTLELQPRNFTVYRLDYSARIQKPDGEFEQVIIEVQKAKFATDIMRFRRYLGNQYQHKENTFTVRVGGREIKKALPIVAIYFLGYRLERLNAPIIKVARQAYDITTGERLLGREEFIESLTHDAFIIQVPCLRPDHKTEVEQLLSVFDQRRIQSDDEHILEVDEESYPEKYRTLIRLLHRAASNTTIKDTMDAEDELLEELANLERWIGRQEETIQEQGKVIEEKDEALEEKEKTIEKKDKALDEKDKIIEELRKQLRRSAQ</sequence>
<feature type="coiled-coil region" evidence="1">
    <location>
        <begin position="258"/>
        <end position="302"/>
    </location>
</feature>
<reference evidence="2" key="1">
    <citation type="submission" date="2019-02" db="EMBL/GenBank/DDBJ databases">
        <authorList>
            <person name="Gruber-Vodicka R. H."/>
            <person name="Seah K. B. B."/>
        </authorList>
    </citation>
    <scope>NUCLEOTIDE SEQUENCE</scope>
    <source>
        <strain evidence="2">BECK_BZ163</strain>
        <strain evidence="4">BECK_BZ164</strain>
        <strain evidence="3">BECK_BZ165</strain>
    </source>
</reference>
<evidence type="ECO:0008006" key="5">
    <source>
        <dbReference type="Google" id="ProtNLM"/>
    </source>
</evidence>
<dbReference type="EMBL" id="CAADEZ010000051">
    <property type="protein sequence ID" value="VFJ47779.1"/>
    <property type="molecule type" value="Genomic_DNA"/>
</dbReference>
<evidence type="ECO:0000313" key="4">
    <source>
        <dbReference type="EMBL" id="VFK11284.1"/>
    </source>
</evidence>
<evidence type="ECO:0000256" key="1">
    <source>
        <dbReference type="SAM" id="Coils"/>
    </source>
</evidence>
<dbReference type="AlphaFoldDB" id="A0A450S7C5"/>